<dbReference type="GO" id="GO:0003964">
    <property type="term" value="F:RNA-directed DNA polymerase activity"/>
    <property type="evidence" value="ECO:0007669"/>
    <property type="project" value="UniProtKB-KW"/>
</dbReference>
<dbReference type="InterPro" id="IPR016197">
    <property type="entry name" value="Chromo-like_dom_sf"/>
</dbReference>
<keyword evidence="4" id="KW-0255">Endonuclease</keyword>
<dbReference type="Pfam" id="PF00078">
    <property type="entry name" value="RVT_1"/>
    <property type="match status" value="1"/>
</dbReference>
<dbReference type="InterPro" id="IPR000477">
    <property type="entry name" value="RT_dom"/>
</dbReference>
<dbReference type="SUPFAM" id="SSF53098">
    <property type="entry name" value="Ribonuclease H-like"/>
    <property type="match status" value="1"/>
</dbReference>
<dbReference type="SUPFAM" id="SSF56672">
    <property type="entry name" value="DNA/RNA polymerases"/>
    <property type="match status" value="1"/>
</dbReference>
<dbReference type="GO" id="GO:0015074">
    <property type="term" value="P:DNA integration"/>
    <property type="evidence" value="ECO:0007669"/>
    <property type="project" value="InterPro"/>
</dbReference>
<dbReference type="OrthoDB" id="117343at2759"/>
<comment type="caution">
    <text evidence="9">The sequence shown here is derived from an EMBL/GenBank/DDBJ whole genome shotgun (WGS) entry which is preliminary data.</text>
</comment>
<dbReference type="Pfam" id="PF24626">
    <property type="entry name" value="SH3_Tf2-1"/>
    <property type="match status" value="1"/>
</dbReference>
<evidence type="ECO:0000256" key="1">
    <source>
        <dbReference type="ARBA" id="ARBA00022679"/>
    </source>
</evidence>
<evidence type="ECO:0000256" key="6">
    <source>
        <dbReference type="ARBA" id="ARBA00022918"/>
    </source>
</evidence>
<dbReference type="Gene3D" id="3.30.420.10">
    <property type="entry name" value="Ribonuclease H-like superfamily/Ribonuclease H"/>
    <property type="match status" value="1"/>
</dbReference>
<dbReference type="GO" id="GO:0004519">
    <property type="term" value="F:endonuclease activity"/>
    <property type="evidence" value="ECO:0007669"/>
    <property type="project" value="UniProtKB-KW"/>
</dbReference>
<evidence type="ECO:0000256" key="5">
    <source>
        <dbReference type="ARBA" id="ARBA00022801"/>
    </source>
</evidence>
<dbReference type="EMBL" id="NBNE01000343">
    <property type="protein sequence ID" value="OWZ20261.1"/>
    <property type="molecule type" value="Genomic_DNA"/>
</dbReference>
<protein>
    <submittedName>
        <fullName evidence="9">Retrotransposon protein, Ty3-gypsy subclass</fullName>
    </submittedName>
</protein>
<dbReference type="Proteomes" id="UP000198211">
    <property type="component" value="Unassembled WGS sequence"/>
</dbReference>
<name>A0A225WRQ7_9STRA</name>
<accession>A0A225WRQ7</accession>
<evidence type="ECO:0000313" key="10">
    <source>
        <dbReference type="Proteomes" id="UP000198211"/>
    </source>
</evidence>
<evidence type="ECO:0000259" key="8">
    <source>
        <dbReference type="PROSITE" id="PS50994"/>
    </source>
</evidence>
<dbReference type="Gene3D" id="3.10.20.370">
    <property type="match status" value="1"/>
</dbReference>
<dbReference type="InterPro" id="IPR056924">
    <property type="entry name" value="SH3_Tf2-1"/>
</dbReference>
<dbReference type="InterPro" id="IPR001584">
    <property type="entry name" value="Integrase_cat-core"/>
</dbReference>
<feature type="non-terminal residue" evidence="9">
    <location>
        <position position="1"/>
    </location>
</feature>
<evidence type="ECO:0000259" key="7">
    <source>
        <dbReference type="PROSITE" id="PS50013"/>
    </source>
</evidence>
<dbReference type="Gene3D" id="2.40.50.40">
    <property type="match status" value="1"/>
</dbReference>
<dbReference type="AlphaFoldDB" id="A0A225WRQ7"/>
<dbReference type="GO" id="GO:0016787">
    <property type="term" value="F:hydrolase activity"/>
    <property type="evidence" value="ECO:0007669"/>
    <property type="project" value="UniProtKB-KW"/>
</dbReference>
<feature type="domain" description="Integrase catalytic" evidence="8">
    <location>
        <begin position="707"/>
        <end position="859"/>
    </location>
</feature>
<reference evidence="10" key="1">
    <citation type="submission" date="2017-03" db="EMBL/GenBank/DDBJ databases">
        <title>Phytopthora megakarya and P. palmivora, two closely related causual agents of cacao black pod achieved similar genome size and gene model numbers by different mechanisms.</title>
        <authorList>
            <person name="Ali S."/>
            <person name="Shao J."/>
            <person name="Larry D.J."/>
            <person name="Kronmiller B."/>
            <person name="Shen D."/>
            <person name="Strem M.D."/>
            <person name="Melnick R.L."/>
            <person name="Guiltinan M.J."/>
            <person name="Tyler B.M."/>
            <person name="Meinhardt L.W."/>
            <person name="Bailey B.A."/>
        </authorList>
    </citation>
    <scope>NUCLEOTIDE SEQUENCE [LARGE SCALE GENOMIC DNA]</scope>
    <source>
        <strain evidence="10">zdho120</strain>
    </source>
</reference>
<keyword evidence="3" id="KW-0540">Nuclease</keyword>
<dbReference type="PANTHER" id="PTHR37984">
    <property type="entry name" value="PROTEIN CBG26694"/>
    <property type="match status" value="1"/>
</dbReference>
<dbReference type="PROSITE" id="PS50994">
    <property type="entry name" value="INTEGRASE"/>
    <property type="match status" value="1"/>
</dbReference>
<keyword evidence="6" id="KW-0695">RNA-directed DNA polymerase</keyword>
<dbReference type="InterPro" id="IPR041373">
    <property type="entry name" value="RT_RNaseH"/>
</dbReference>
<dbReference type="InterPro" id="IPR012337">
    <property type="entry name" value="RNaseH-like_sf"/>
</dbReference>
<evidence type="ECO:0000256" key="2">
    <source>
        <dbReference type="ARBA" id="ARBA00022695"/>
    </source>
</evidence>
<dbReference type="GO" id="GO:0003676">
    <property type="term" value="F:nucleic acid binding"/>
    <property type="evidence" value="ECO:0007669"/>
    <property type="project" value="InterPro"/>
</dbReference>
<evidence type="ECO:0000256" key="4">
    <source>
        <dbReference type="ARBA" id="ARBA00022759"/>
    </source>
</evidence>
<gene>
    <name evidence="9" type="ORF">PHMEG_0005348</name>
</gene>
<dbReference type="InterPro" id="IPR036397">
    <property type="entry name" value="RNaseH_sf"/>
</dbReference>
<dbReference type="SUPFAM" id="SSF54160">
    <property type="entry name" value="Chromo domain-like"/>
    <property type="match status" value="1"/>
</dbReference>
<dbReference type="CDD" id="cd00024">
    <property type="entry name" value="CD_CSD"/>
    <property type="match status" value="1"/>
</dbReference>
<keyword evidence="5" id="KW-0378">Hydrolase</keyword>
<dbReference type="InterPro" id="IPR050951">
    <property type="entry name" value="Retrovirus_Pol_polyprotein"/>
</dbReference>
<dbReference type="SMART" id="SM00298">
    <property type="entry name" value="CHROMO"/>
    <property type="match status" value="1"/>
</dbReference>
<feature type="domain" description="Chromo" evidence="7">
    <location>
        <begin position="1006"/>
        <end position="1065"/>
    </location>
</feature>
<dbReference type="CDD" id="cd01647">
    <property type="entry name" value="RT_LTR"/>
    <property type="match status" value="1"/>
</dbReference>
<dbReference type="FunFam" id="3.30.70.270:FF:000020">
    <property type="entry name" value="Transposon Tf2-6 polyprotein-like Protein"/>
    <property type="match status" value="1"/>
</dbReference>
<dbReference type="Pfam" id="PF00385">
    <property type="entry name" value="Chromo"/>
    <property type="match status" value="1"/>
</dbReference>
<keyword evidence="10" id="KW-1185">Reference proteome</keyword>
<organism evidence="9 10">
    <name type="scientific">Phytophthora megakarya</name>
    <dbReference type="NCBI Taxonomy" id="4795"/>
    <lineage>
        <taxon>Eukaryota</taxon>
        <taxon>Sar</taxon>
        <taxon>Stramenopiles</taxon>
        <taxon>Oomycota</taxon>
        <taxon>Peronosporomycetes</taxon>
        <taxon>Peronosporales</taxon>
        <taxon>Peronosporaceae</taxon>
        <taxon>Phytophthora</taxon>
    </lineage>
</organism>
<evidence type="ECO:0000256" key="3">
    <source>
        <dbReference type="ARBA" id="ARBA00022722"/>
    </source>
</evidence>
<dbReference type="CDD" id="cd09274">
    <property type="entry name" value="RNase_HI_RT_Ty3"/>
    <property type="match status" value="1"/>
</dbReference>
<keyword evidence="2" id="KW-0548">Nucleotidyltransferase</keyword>
<dbReference type="PANTHER" id="PTHR37984:SF5">
    <property type="entry name" value="PROTEIN NYNRIN-LIKE"/>
    <property type="match status" value="1"/>
</dbReference>
<dbReference type="InterPro" id="IPR043502">
    <property type="entry name" value="DNA/RNA_pol_sf"/>
</dbReference>
<dbReference type="InterPro" id="IPR043128">
    <property type="entry name" value="Rev_trsase/Diguanyl_cyclase"/>
</dbReference>
<dbReference type="InterPro" id="IPR023780">
    <property type="entry name" value="Chromo_domain"/>
</dbReference>
<proteinExistence type="predicted"/>
<dbReference type="Gene3D" id="3.30.70.270">
    <property type="match status" value="2"/>
</dbReference>
<dbReference type="Gene3D" id="3.10.10.10">
    <property type="entry name" value="HIV Type 1 Reverse Transcriptase, subunit A, domain 1"/>
    <property type="match status" value="1"/>
</dbReference>
<dbReference type="PROSITE" id="PS50013">
    <property type="entry name" value="CHROMO_2"/>
    <property type="match status" value="1"/>
</dbReference>
<keyword evidence="1" id="KW-0808">Transferase</keyword>
<dbReference type="InterPro" id="IPR000953">
    <property type="entry name" value="Chromo/chromo_shadow_dom"/>
</dbReference>
<sequence>AVYAILEAEAQAFKTEDQERPVTIFIDNGSSLNGVTEELVKKLELEVTEGTFQVMPVPEGKDIVLGMMWLREQNPDIDWSTGRVSPRISAENTSTVKLRLPKNRPARWVAGQRRARVAHGREIFNYYRQHGHKGEHGRTSIITSKQFEHMLRRDKDIEAIFVVNPHDSEKAERFKSQGWDALKNNPAYKTLRKYADTVFRTELPNETPPVREGIEHEVQLKPGTIPISVKQWRQSPDQRRTIQEWTKEMVQAGIIRPIGWRIVHDYRQLNSATVLPAIPMPRKEDTFDAMAGSYWFSCMDLLWGYYQVKLRESDIPFTAFSTPDGLYEYLVTPMGLSGSPGTFNRLLQKVFRDLRDVMRIYFDDIYVYTKSEDVDEHIAALDRVLKRCEEQKLYIKLSKCQFCVDEIPCLGDFVGRKGVRMDPDKVKIIAEWPVPKTKKQMESFLGTTVYVSRFCKDFAQFAGPLHECIKGKRQREAIVLDEDQLRCFDELKKRLSSPPVLNLPDFSKPFGIRMDASNFAIGGVLFQKEGELEHPIAFTGRKMKPAELNYPVREQELLAIMHALKTWRVYLLDKPFMVETDHKSIEMILTQKTANRRIARWFNELAEFQPMFKWIPGLSNTIADAMSRNPEFEHKAAQVSLQELLDTAQNREIVATMVANNMTAAQSAKKMYSWNKDVSRIVKKLQLGDKIPHYSINEGVLYYQTGEDESPRLYIPDDEDLKNRVICENHDAVSAGHPGFYKTYVAVREKCNVFMKNYVKDHGLPKTIVSDRDTKFTSKLWQAIIAAMGTQHNLSSAFRPQTDGQTERTNRFIGDYLRGVINPAQSNWDEFLHLAEIAYNRRVHSTIGMSPFEADLGYIPYMPDDVAADPEFEKLEKAAKEFLLRQEVFLKAAQDCMSEAQERMKYYYDRNRLVQDFNIGDMVLLDGKNLDIRHKGYAQSKKLAPRFIGPFPVRKKVSQDSYELGLSKGLKLHPVFHTSLLKPYRKDTARTQKVNKVVLADGTEGQLVEAVINHRKYKGKPQYKIWWLGETKKDATWEPIENLNQIPGLIDLYWQSKKRPNPFLN</sequence>
<evidence type="ECO:0000313" key="9">
    <source>
        <dbReference type="EMBL" id="OWZ20261.1"/>
    </source>
</evidence>
<dbReference type="Pfam" id="PF17917">
    <property type="entry name" value="RT_RNaseH"/>
    <property type="match status" value="1"/>
</dbReference>